<protein>
    <recommendedName>
        <fullName evidence="2">Peptidase S9 prolyl oligopeptidase catalytic domain-containing protein</fullName>
    </recommendedName>
</protein>
<keyword evidence="1" id="KW-0378">Hydrolase</keyword>
<dbReference type="KEGG" id="hhd:HBHAL_4290"/>
<dbReference type="eggNOG" id="COG1506">
    <property type="taxonomic scope" value="Bacteria"/>
</dbReference>
<dbReference type="GO" id="GO:0006508">
    <property type="term" value="P:proteolysis"/>
    <property type="evidence" value="ECO:0007669"/>
    <property type="project" value="InterPro"/>
</dbReference>
<dbReference type="Pfam" id="PF00326">
    <property type="entry name" value="Peptidase_S9"/>
    <property type="match status" value="1"/>
</dbReference>
<keyword evidence="4" id="KW-1185">Reference proteome</keyword>
<dbReference type="InterPro" id="IPR029058">
    <property type="entry name" value="AB_hydrolase_fold"/>
</dbReference>
<evidence type="ECO:0000313" key="4">
    <source>
        <dbReference type="Proteomes" id="UP000007397"/>
    </source>
</evidence>
<reference evidence="3 4" key="1">
    <citation type="journal article" date="2013" name="Environ. Microbiol.">
        <title>Chloride and organic osmolytes: a hybrid strategy to cope with elevated salinities by the moderately halophilic, chloride-dependent bacterium Halobacillus halophilus.</title>
        <authorList>
            <person name="Saum S.H."/>
            <person name="Pfeiffer F."/>
            <person name="Palm P."/>
            <person name="Rampp M."/>
            <person name="Schuster S.C."/>
            <person name="Muller V."/>
            <person name="Oesterhelt D."/>
        </authorList>
    </citation>
    <scope>NUCLEOTIDE SEQUENCE [LARGE SCALE GENOMIC DNA]</scope>
    <source>
        <strain evidence="4">ATCC 35676 / DSM 2266 / JCM 20832 / KCTC 3685 / LMG 17431 / NBRC 102448 / NCIMB 2269</strain>
    </source>
</reference>
<dbReference type="PROSITE" id="PS51257">
    <property type="entry name" value="PROKAR_LIPOPROTEIN"/>
    <property type="match status" value="1"/>
</dbReference>
<dbReference type="PANTHER" id="PTHR42776">
    <property type="entry name" value="SERINE PEPTIDASE S9 FAMILY MEMBER"/>
    <property type="match status" value="1"/>
</dbReference>
<dbReference type="InterPro" id="IPR001375">
    <property type="entry name" value="Peptidase_S9_cat"/>
</dbReference>
<accession>I0JR61</accession>
<name>I0JR61_HALH3</name>
<dbReference type="EMBL" id="HE717023">
    <property type="protein sequence ID" value="CCG46631.1"/>
    <property type="molecule type" value="Genomic_DNA"/>
</dbReference>
<dbReference type="RefSeq" id="WP_014644519.1">
    <property type="nucleotide sequence ID" value="NC_017668.1"/>
</dbReference>
<gene>
    <name evidence="3" type="ordered locus">HBHAL_4290</name>
</gene>
<proteinExistence type="predicted"/>
<dbReference type="Proteomes" id="UP000007397">
    <property type="component" value="Chromosome"/>
</dbReference>
<dbReference type="Gene3D" id="3.40.50.1820">
    <property type="entry name" value="alpha/beta hydrolase"/>
    <property type="match status" value="1"/>
</dbReference>
<evidence type="ECO:0000256" key="1">
    <source>
        <dbReference type="ARBA" id="ARBA00022801"/>
    </source>
</evidence>
<sequence length="288" mass="32701">MKKLLFIVIILLLVGCEADSRDIILSKEKIEVPDTKHSEATETYRITYLSDGLEVTGFMVRPKEIEKELPLLIFNRGGNQEYGKMDEKILSTYLSLWAKKGYVVLASQYRGNDGGEGKEEFGGADVNDVLNLVQAAEELPNVDVENKVMLGLSRGGMMTYLAIKEGVDIKAAAVVGGITDLFNFYEERVVVRGMLDELVGDPEENRDAFEKRSAVYWPDQLDVPLLIMHGEDDWRVPVGQARELSSKLSRENADFEYVEYEDGQHLLNSYVEEYTDKTDQWFQQHINE</sequence>
<evidence type="ECO:0000259" key="2">
    <source>
        <dbReference type="Pfam" id="PF00326"/>
    </source>
</evidence>
<dbReference type="HOGENOM" id="CLU_068621_1_0_9"/>
<feature type="domain" description="Peptidase S9 prolyl oligopeptidase catalytic" evidence="2">
    <location>
        <begin position="92"/>
        <end position="287"/>
    </location>
</feature>
<dbReference type="PANTHER" id="PTHR42776:SF27">
    <property type="entry name" value="DIPEPTIDYL PEPTIDASE FAMILY MEMBER 6"/>
    <property type="match status" value="1"/>
</dbReference>
<dbReference type="SUPFAM" id="SSF53474">
    <property type="entry name" value="alpha/beta-Hydrolases"/>
    <property type="match status" value="1"/>
</dbReference>
<dbReference type="GO" id="GO:0004252">
    <property type="term" value="F:serine-type endopeptidase activity"/>
    <property type="evidence" value="ECO:0007669"/>
    <property type="project" value="TreeGrafter"/>
</dbReference>
<evidence type="ECO:0000313" key="3">
    <source>
        <dbReference type="EMBL" id="CCG46631.1"/>
    </source>
</evidence>
<organism evidence="3 4">
    <name type="scientific">Halobacillus halophilus (strain ATCC 35676 / DSM 2266 / JCM 20832 / KCTC 3685 / LMG 17431 / NBRC 102448 / NCIMB 2269)</name>
    <name type="common">Sporosarcina halophila</name>
    <dbReference type="NCBI Taxonomy" id="866895"/>
    <lineage>
        <taxon>Bacteria</taxon>
        <taxon>Bacillati</taxon>
        <taxon>Bacillota</taxon>
        <taxon>Bacilli</taxon>
        <taxon>Bacillales</taxon>
        <taxon>Bacillaceae</taxon>
        <taxon>Halobacillus</taxon>
    </lineage>
</organism>
<dbReference type="AlphaFoldDB" id="I0JR61"/>
<dbReference type="PATRIC" id="fig|866895.3.peg.3327"/>